<name>A0A1H8V5W9_9HYPH</name>
<gene>
    <name evidence="5" type="primary">mltF</name>
    <name evidence="5" type="ORF">RTCCBAU85039_5890</name>
    <name evidence="6" type="ORF">SAMN05216228_103924</name>
</gene>
<keyword evidence="8" id="KW-1185">Reference proteome</keyword>
<dbReference type="AlphaFoldDB" id="A0A1H8V5W9"/>
<proteinExistence type="inferred from homology"/>
<dbReference type="InterPro" id="IPR023346">
    <property type="entry name" value="Lysozyme-like_dom_sf"/>
</dbReference>
<dbReference type="InterPro" id="IPR008258">
    <property type="entry name" value="Transglycosylase_SLT_dom_1"/>
</dbReference>
<evidence type="ECO:0000259" key="4">
    <source>
        <dbReference type="Pfam" id="PF01464"/>
    </source>
</evidence>
<evidence type="ECO:0000313" key="7">
    <source>
        <dbReference type="Proteomes" id="UP000183063"/>
    </source>
</evidence>
<accession>A0A1H8V5W9</accession>
<evidence type="ECO:0000313" key="8">
    <source>
        <dbReference type="Proteomes" id="UP000198939"/>
    </source>
</evidence>
<evidence type="ECO:0000313" key="5">
    <source>
        <dbReference type="EMBL" id="SEI18412.1"/>
    </source>
</evidence>
<evidence type="ECO:0000256" key="2">
    <source>
        <dbReference type="ARBA" id="ARBA00009387"/>
    </source>
</evidence>
<feature type="domain" description="Transglycosylase SLT" evidence="4">
    <location>
        <begin position="134"/>
        <end position="225"/>
    </location>
</feature>
<dbReference type="Gene3D" id="1.10.530.10">
    <property type="match status" value="1"/>
</dbReference>
<feature type="region of interest" description="Disordered" evidence="3">
    <location>
        <begin position="98"/>
        <end position="118"/>
    </location>
</feature>
<reference evidence="6 8" key="2">
    <citation type="submission" date="2016-10" db="EMBL/GenBank/DDBJ databases">
        <authorList>
            <person name="Varghese N."/>
            <person name="Submissions S."/>
        </authorList>
    </citation>
    <scope>NUCLEOTIDE SEQUENCE [LARGE SCALE GENOMIC DNA]</scope>
    <source>
        <strain evidence="6 8">CGMCC 1.7071</strain>
    </source>
</reference>
<dbReference type="PANTHER" id="PTHR37423">
    <property type="entry name" value="SOLUBLE LYTIC MUREIN TRANSGLYCOSYLASE-RELATED"/>
    <property type="match status" value="1"/>
</dbReference>
<dbReference type="SUPFAM" id="SSF53955">
    <property type="entry name" value="Lysozyme-like"/>
    <property type="match status" value="1"/>
</dbReference>
<keyword evidence="5" id="KW-0456">Lyase</keyword>
<feature type="compositionally biased region" description="Basic and acidic residues" evidence="3">
    <location>
        <begin position="98"/>
        <end position="109"/>
    </location>
</feature>
<dbReference type="RefSeq" id="WP_072380967.1">
    <property type="nucleotide sequence ID" value="NZ_FNXB01000050.1"/>
</dbReference>
<dbReference type="PANTHER" id="PTHR37423:SF2">
    <property type="entry name" value="MEMBRANE-BOUND LYTIC MUREIN TRANSGLYCOSYLASE C"/>
    <property type="match status" value="1"/>
</dbReference>
<reference evidence="7" key="1">
    <citation type="submission" date="2016-10" db="EMBL/GenBank/DDBJ databases">
        <authorList>
            <person name="Wibberg D."/>
        </authorList>
    </citation>
    <scope>NUCLEOTIDE SEQUENCE [LARGE SCALE GENOMIC DNA]</scope>
</reference>
<dbReference type="GO" id="GO:0016829">
    <property type="term" value="F:lyase activity"/>
    <property type="evidence" value="ECO:0007669"/>
    <property type="project" value="UniProtKB-KW"/>
</dbReference>
<dbReference type="Proteomes" id="UP000198939">
    <property type="component" value="Unassembled WGS sequence"/>
</dbReference>
<sequence length="293" mass="31347">MKGILFSAATMALTANIVTGVKANELKLFDFSRFSNEKRNLGTAPDQVSSHLQADEKQEFSIGGDGIFGSANLDLSYYYKSIADSNIAVALRRRDNTQTDKTVDDEHNDLSNGQLSTSRCGASPLGPAAIRDLVAASADRHGVDRGLATAIAWAESRFDQVRNSPKGARGTMQLMPATAQRYGVRDVCDPVSNIDGGVRYLRSLIDQFGNPLLAAAAYNAGEQPIYDHHGVPPYPETVAYVAAILNYQLGLQPLRVKGATLQSSGDGERSLTQSNSVIGATTTAKFVGGVMQF</sequence>
<dbReference type="Proteomes" id="UP000183063">
    <property type="component" value="Unassembled WGS sequence"/>
</dbReference>
<comment type="similarity">
    <text evidence="1">Belongs to the transglycosylase Slt family.</text>
</comment>
<dbReference type="CDD" id="cd00254">
    <property type="entry name" value="LT-like"/>
    <property type="match status" value="1"/>
</dbReference>
<comment type="similarity">
    <text evidence="2">Belongs to the virb1 family.</text>
</comment>
<reference evidence="5" key="3">
    <citation type="submission" date="2016-10" db="EMBL/GenBank/DDBJ databases">
        <authorList>
            <person name="de Groot N.N."/>
        </authorList>
    </citation>
    <scope>NUCLEOTIDE SEQUENCE [LARGE SCALE GENOMIC DNA]</scope>
    <source>
        <strain evidence="5">CCBAU85039</strain>
    </source>
</reference>
<evidence type="ECO:0000256" key="3">
    <source>
        <dbReference type="SAM" id="MobiDB-lite"/>
    </source>
</evidence>
<dbReference type="EC" id="4.2.2.-" evidence="5"/>
<dbReference type="OrthoDB" id="9801695at2"/>
<dbReference type="EMBL" id="FOCV01000039">
    <property type="protein sequence ID" value="SEP10731.1"/>
    <property type="molecule type" value="Genomic_DNA"/>
</dbReference>
<organism evidence="5 7">
    <name type="scientific">Rhizobium tibeticum</name>
    <dbReference type="NCBI Taxonomy" id="501024"/>
    <lineage>
        <taxon>Bacteria</taxon>
        <taxon>Pseudomonadati</taxon>
        <taxon>Pseudomonadota</taxon>
        <taxon>Alphaproteobacteria</taxon>
        <taxon>Hyphomicrobiales</taxon>
        <taxon>Rhizobiaceae</taxon>
        <taxon>Rhizobium/Agrobacterium group</taxon>
        <taxon>Rhizobium</taxon>
    </lineage>
</organism>
<dbReference type="Pfam" id="PF01464">
    <property type="entry name" value="SLT"/>
    <property type="match status" value="1"/>
</dbReference>
<dbReference type="EMBL" id="FNXB01000050">
    <property type="protein sequence ID" value="SEI18412.1"/>
    <property type="molecule type" value="Genomic_DNA"/>
</dbReference>
<protein>
    <submittedName>
        <fullName evidence="5">Membrane-bound lytic murein transglycosylase F</fullName>
        <ecNumber evidence="5">4.2.2.-</ecNumber>
    </submittedName>
    <submittedName>
        <fullName evidence="6">Transglycosylase SLT domain-containing protein</fullName>
    </submittedName>
</protein>
<dbReference type="STRING" id="501024.RTCCBAU85039_5890"/>
<evidence type="ECO:0000256" key="1">
    <source>
        <dbReference type="ARBA" id="ARBA00007734"/>
    </source>
</evidence>
<evidence type="ECO:0000313" key="6">
    <source>
        <dbReference type="EMBL" id="SEP10731.1"/>
    </source>
</evidence>